<dbReference type="GO" id="GO:0016757">
    <property type="term" value="F:glycosyltransferase activity"/>
    <property type="evidence" value="ECO:0007669"/>
    <property type="project" value="TreeGrafter"/>
</dbReference>
<dbReference type="CDD" id="cd03801">
    <property type="entry name" value="GT4_PimA-like"/>
    <property type="match status" value="1"/>
</dbReference>
<dbReference type="AlphaFoldDB" id="A0A2P7APU4"/>
<dbReference type="EMBL" id="PGGN01000004">
    <property type="protein sequence ID" value="PSH56245.1"/>
    <property type="molecule type" value="Genomic_DNA"/>
</dbReference>
<gene>
    <name evidence="1" type="ORF">CU100_19880</name>
</gene>
<dbReference type="OrthoDB" id="5443996at2"/>
<keyword evidence="1" id="KW-0808">Transferase</keyword>
<evidence type="ECO:0000313" key="2">
    <source>
        <dbReference type="Proteomes" id="UP000241158"/>
    </source>
</evidence>
<accession>A0A2P7APU4</accession>
<organism evidence="1 2">
    <name type="scientific">Phyllobacterium endophyticum</name>
    <dbReference type="NCBI Taxonomy" id="1149773"/>
    <lineage>
        <taxon>Bacteria</taxon>
        <taxon>Pseudomonadati</taxon>
        <taxon>Pseudomonadota</taxon>
        <taxon>Alphaproteobacteria</taxon>
        <taxon>Hyphomicrobiales</taxon>
        <taxon>Phyllobacteriaceae</taxon>
        <taxon>Phyllobacterium</taxon>
    </lineage>
</organism>
<proteinExistence type="predicted"/>
<dbReference type="PANTHER" id="PTHR45947">
    <property type="entry name" value="SULFOQUINOVOSYL TRANSFERASE SQD2"/>
    <property type="match status" value="1"/>
</dbReference>
<reference evidence="2" key="1">
    <citation type="submission" date="2017-11" db="EMBL/GenBank/DDBJ databases">
        <authorList>
            <person name="Kuznetsova I."/>
            <person name="Sazanova A."/>
            <person name="Chirak E."/>
            <person name="Safronova V."/>
            <person name="Willems A."/>
        </authorList>
    </citation>
    <scope>NUCLEOTIDE SEQUENCE [LARGE SCALE GENOMIC DNA]</scope>
    <source>
        <strain evidence="2">PEPV15</strain>
    </source>
</reference>
<evidence type="ECO:0000313" key="1">
    <source>
        <dbReference type="EMBL" id="PSH56245.1"/>
    </source>
</evidence>
<dbReference type="SUPFAM" id="SSF53756">
    <property type="entry name" value="UDP-Glycosyltransferase/glycogen phosphorylase"/>
    <property type="match status" value="1"/>
</dbReference>
<name>A0A2P7APU4_9HYPH</name>
<dbReference type="Pfam" id="PF13692">
    <property type="entry name" value="Glyco_trans_1_4"/>
    <property type="match status" value="1"/>
</dbReference>
<keyword evidence="2" id="KW-1185">Reference proteome</keyword>
<dbReference type="Proteomes" id="UP000241158">
    <property type="component" value="Unassembled WGS sequence"/>
</dbReference>
<comment type="caution">
    <text evidence="1">The sequence shown here is derived from an EMBL/GenBank/DDBJ whole genome shotgun (WGS) entry which is preliminary data.</text>
</comment>
<dbReference type="RefSeq" id="WP_106718321.1">
    <property type="nucleotide sequence ID" value="NZ_JACHXT010000001.1"/>
</dbReference>
<dbReference type="PANTHER" id="PTHR45947:SF3">
    <property type="entry name" value="SULFOQUINOVOSYL TRANSFERASE SQD2"/>
    <property type="match status" value="1"/>
</dbReference>
<dbReference type="Gene3D" id="3.40.50.2000">
    <property type="entry name" value="Glycogen Phosphorylase B"/>
    <property type="match status" value="2"/>
</dbReference>
<sequence length="363" mass="39837">MHIAFYAPLKSPNHPVPSGDRQMAKLLVAALRLAGHEVDVVSELRSFTPTPDAAERGKIVALAKREVERLLRQWQHGAKPDLWFCYHPYYKAPDLIGTPITTALRLPSVTAEASYSKRRDDSGWAEMQSLVVDAIQQASVNICFTKRDEIGLASQVATARLARMQPFIDASAFLKEPAANDRNRLITVAMMRHGDKLMSYRMLAEALTLLGDRPFKLSIIGDGPAREAVQSMFAHFGEQVEWLGQKRAGEVVDILYRGGTYIWPGTGEAYGLAYLEAQAAGLPVVAQNTAGVPEVVSDGVTGTLTEAGDTQAFADAIATMMDFDEQRSAMGRAARRFVVEERSLEIAARRLDTILREYVADGG</sequence>
<dbReference type="InterPro" id="IPR050194">
    <property type="entry name" value="Glycosyltransferase_grp1"/>
</dbReference>
<protein>
    <submittedName>
        <fullName evidence="1">Glycosyl transferase</fullName>
    </submittedName>
</protein>